<protein>
    <submittedName>
        <fullName evidence="1">Uncharacterized protein</fullName>
    </submittedName>
</protein>
<sequence length="68" mass="7916">MVLFNRSDQCDSGVFRHDLIDKFRRKQVCEAASKITHHPPVYYGGISVIWVDNLYLEEVGACLRYARK</sequence>
<name>A0AAV2NQS2_9HYME</name>
<keyword evidence="2" id="KW-1185">Reference proteome</keyword>
<dbReference type="EMBL" id="OZ034826">
    <property type="protein sequence ID" value="CAL1682151.1"/>
    <property type="molecule type" value="Genomic_DNA"/>
</dbReference>
<reference evidence="1" key="1">
    <citation type="submission" date="2024-04" db="EMBL/GenBank/DDBJ databases">
        <authorList>
            <consortium name="Molecular Ecology Group"/>
        </authorList>
    </citation>
    <scope>NUCLEOTIDE SEQUENCE</scope>
</reference>
<accession>A0AAV2NQS2</accession>
<gene>
    <name evidence="1" type="ORF">LPLAT_LOCUS8018</name>
</gene>
<dbReference type="AlphaFoldDB" id="A0AAV2NQS2"/>
<evidence type="ECO:0000313" key="1">
    <source>
        <dbReference type="EMBL" id="CAL1682151.1"/>
    </source>
</evidence>
<evidence type="ECO:0000313" key="2">
    <source>
        <dbReference type="Proteomes" id="UP001497644"/>
    </source>
</evidence>
<dbReference type="Proteomes" id="UP001497644">
    <property type="component" value="Chromosome 3"/>
</dbReference>
<organism evidence="1 2">
    <name type="scientific">Lasius platythorax</name>
    <dbReference type="NCBI Taxonomy" id="488582"/>
    <lineage>
        <taxon>Eukaryota</taxon>
        <taxon>Metazoa</taxon>
        <taxon>Ecdysozoa</taxon>
        <taxon>Arthropoda</taxon>
        <taxon>Hexapoda</taxon>
        <taxon>Insecta</taxon>
        <taxon>Pterygota</taxon>
        <taxon>Neoptera</taxon>
        <taxon>Endopterygota</taxon>
        <taxon>Hymenoptera</taxon>
        <taxon>Apocrita</taxon>
        <taxon>Aculeata</taxon>
        <taxon>Formicoidea</taxon>
        <taxon>Formicidae</taxon>
        <taxon>Formicinae</taxon>
        <taxon>Lasius</taxon>
        <taxon>Lasius</taxon>
    </lineage>
</organism>
<proteinExistence type="predicted"/>